<feature type="region of interest" description="Disordered" evidence="1">
    <location>
        <begin position="69"/>
        <end position="106"/>
    </location>
</feature>
<name>A0A2C8F4P4_9BACT</name>
<protein>
    <submittedName>
        <fullName evidence="2">Putative bacteriophage related protein</fullName>
    </submittedName>
</protein>
<evidence type="ECO:0000256" key="1">
    <source>
        <dbReference type="SAM" id="MobiDB-lite"/>
    </source>
</evidence>
<gene>
    <name evidence="2" type="ORF">DPRO_0694</name>
</gene>
<keyword evidence="3" id="KW-1185">Reference proteome</keyword>
<dbReference type="RefSeq" id="WP_097010799.1">
    <property type="nucleotide sequence ID" value="NZ_LT907975.1"/>
</dbReference>
<dbReference type="InterPro" id="IPR021322">
    <property type="entry name" value="DUF2924"/>
</dbReference>
<proteinExistence type="predicted"/>
<sequence>MEATTYQEVQGLSRMTVGELRDKYLEVFGEETRSYHKEFLRKRIAWRIQALAEGDLSERARRRAEELANDADLRTRSPRDPVASGSAEVKARTVTSRISPSHDPRLPLPGTLLAREFQGRDIVVKVLDNGFEFDGRRYKSLSAIAQEVTGSKWNGFLFFGIADAAAKGKSLKPERRNGGTNEQKQ</sequence>
<reference evidence="3" key="1">
    <citation type="submission" date="2017-09" db="EMBL/GenBank/DDBJ databases">
        <authorList>
            <person name="Regsiter A."/>
            <person name="William W."/>
        </authorList>
    </citation>
    <scope>NUCLEOTIDE SEQUENCE [LARGE SCALE GENOMIC DNA]</scope>
    <source>
        <strain evidence="3">500-1</strain>
    </source>
</reference>
<dbReference type="Proteomes" id="UP000219215">
    <property type="component" value="Chromosome DPRO"/>
</dbReference>
<dbReference type="AlphaFoldDB" id="A0A2C8F4P4"/>
<accession>A0A2C8F4P4</accession>
<evidence type="ECO:0000313" key="3">
    <source>
        <dbReference type="Proteomes" id="UP000219215"/>
    </source>
</evidence>
<evidence type="ECO:0000313" key="2">
    <source>
        <dbReference type="EMBL" id="SOB57580.1"/>
    </source>
</evidence>
<feature type="compositionally biased region" description="Basic and acidic residues" evidence="1">
    <location>
        <begin position="69"/>
        <end position="79"/>
    </location>
</feature>
<dbReference type="OrthoDB" id="284135at2"/>
<dbReference type="EMBL" id="LT907975">
    <property type="protein sequence ID" value="SOB57580.1"/>
    <property type="molecule type" value="Genomic_DNA"/>
</dbReference>
<organism evidence="2 3">
    <name type="scientific">Pseudodesulfovibrio profundus</name>
    <dbReference type="NCBI Taxonomy" id="57320"/>
    <lineage>
        <taxon>Bacteria</taxon>
        <taxon>Pseudomonadati</taxon>
        <taxon>Thermodesulfobacteriota</taxon>
        <taxon>Desulfovibrionia</taxon>
        <taxon>Desulfovibrionales</taxon>
        <taxon>Desulfovibrionaceae</taxon>
    </lineage>
</organism>
<dbReference type="Pfam" id="PF11149">
    <property type="entry name" value="DUF2924"/>
    <property type="match status" value="1"/>
</dbReference>
<dbReference type="KEGG" id="pprf:DPRO_0694"/>